<dbReference type="InterPro" id="IPR011990">
    <property type="entry name" value="TPR-like_helical_dom_sf"/>
</dbReference>
<evidence type="ECO:0000313" key="11">
    <source>
        <dbReference type="Proteomes" id="UP000505077"/>
    </source>
</evidence>
<dbReference type="InterPro" id="IPR001915">
    <property type="entry name" value="Peptidase_M48"/>
</dbReference>
<evidence type="ECO:0000256" key="2">
    <source>
        <dbReference type="ARBA" id="ARBA00022670"/>
    </source>
</evidence>
<sequence>MNAQRFSRSCLVALLTLPFFFAAHVFPAHAFIFGGVTIRDEKEMGQKFDMMVRSNLPIVEDPEVRQYVSSLLDRLVRAIPPQPYTFKATVVLHNTLNAFAVPGGYVYVFTGIIMNMESEDALAGVLAHELAHVTQRHVASRLEKAQFITLASLLLAVAGVAAGGAGGGALASGALGAGQSAMLNYSRLDETEADQIGLQYLTAAQYPPAGMVSGFKTLRQKSSINGTSVPTYLSTHPAISDRINGLQARITVMPATVQNRRQDNKRFTRVKTLLWSRYGTEQAALHRFSGKDGLSAMGRGIVYARQNNIVEASKAFDEALAVSPADPLVLREAGIFHFRKGDMRRADGLLREAMRCEPQDYMASFFYARMLDESGQQQRADRYYVEVLRHVPEDTEVHEAYAHSLGSRGKPLEAYIHLTYSALYANNKKLTERYFNKTKALADKSPANSQFRRLETVYKERREIWEKS</sequence>
<keyword evidence="7" id="KW-0802">TPR repeat</keyword>
<keyword evidence="3" id="KW-0479">Metal-binding</keyword>
<evidence type="ECO:0000256" key="1">
    <source>
        <dbReference type="ARBA" id="ARBA00001947"/>
    </source>
</evidence>
<dbReference type="Gene3D" id="1.25.40.10">
    <property type="entry name" value="Tetratricopeptide repeat domain"/>
    <property type="match status" value="1"/>
</dbReference>
<keyword evidence="5" id="KW-0862">Zinc</keyword>
<keyword evidence="2" id="KW-0645">Protease</keyword>
<keyword evidence="6" id="KW-0482">Metalloprotease</keyword>
<evidence type="ECO:0000256" key="7">
    <source>
        <dbReference type="PROSITE-ProRule" id="PRU00339"/>
    </source>
</evidence>
<evidence type="ECO:0000313" key="10">
    <source>
        <dbReference type="EMBL" id="GFH62407.1"/>
    </source>
</evidence>
<reference evidence="10 11" key="1">
    <citation type="journal article" date="2020" name="ISME J.">
        <title>Parallel Reductive Genome Evolution in Desulfovibrio Ectosymbionts Independently Acquired by Trichonympha Protists in the Termite Gut.</title>
        <authorList>
            <person name="Takeuchi M."/>
            <person name="Kuwahara H."/>
            <person name="Murakami T."/>
            <person name="Takahashi K."/>
            <person name="Kajitani R."/>
            <person name="Toyoda A."/>
            <person name="Itoh T."/>
            <person name="Ohkuma M."/>
            <person name="Hongoh Y."/>
        </authorList>
    </citation>
    <scope>NUCLEOTIDE SEQUENCE [LARGE SCALE GENOMIC DNA]</scope>
    <source>
        <strain evidence="10">ZnDsv-02</strain>
    </source>
</reference>
<dbReference type="GO" id="GO:0004222">
    <property type="term" value="F:metalloendopeptidase activity"/>
    <property type="evidence" value="ECO:0007669"/>
    <property type="project" value="InterPro"/>
</dbReference>
<dbReference type="GO" id="GO:0046872">
    <property type="term" value="F:metal ion binding"/>
    <property type="evidence" value="ECO:0007669"/>
    <property type="project" value="UniProtKB-KW"/>
</dbReference>
<organism evidence="10 11">
    <name type="scientific">Candidatus Desulfovibrio kirbyi</name>
    <dbReference type="NCBI Taxonomy" id="2696086"/>
    <lineage>
        <taxon>Bacteria</taxon>
        <taxon>Pseudomonadati</taxon>
        <taxon>Thermodesulfobacteriota</taxon>
        <taxon>Desulfovibrionia</taxon>
        <taxon>Desulfovibrionales</taxon>
        <taxon>Desulfovibrionaceae</taxon>
        <taxon>Desulfovibrio</taxon>
    </lineage>
</organism>
<dbReference type="GO" id="GO:0051603">
    <property type="term" value="P:proteolysis involved in protein catabolic process"/>
    <property type="evidence" value="ECO:0007669"/>
    <property type="project" value="TreeGrafter"/>
</dbReference>
<gene>
    <name evidence="10" type="ORF">ZNDK_0178</name>
</gene>
<dbReference type="Gene3D" id="3.30.2010.10">
    <property type="entry name" value="Metalloproteases ('zincins'), catalytic domain"/>
    <property type="match status" value="1"/>
</dbReference>
<dbReference type="InterPro" id="IPR019734">
    <property type="entry name" value="TPR_rpt"/>
</dbReference>
<dbReference type="PROSITE" id="PS50005">
    <property type="entry name" value="TPR"/>
    <property type="match status" value="1"/>
</dbReference>
<feature type="domain" description="Peptidase M48" evidence="9">
    <location>
        <begin position="66"/>
        <end position="249"/>
    </location>
</feature>
<name>A0A6L2R4B2_9BACT</name>
<dbReference type="PANTHER" id="PTHR22726">
    <property type="entry name" value="METALLOENDOPEPTIDASE OMA1"/>
    <property type="match status" value="1"/>
</dbReference>
<dbReference type="InterPro" id="IPR051156">
    <property type="entry name" value="Mito/Outer_Membr_Metalloprot"/>
</dbReference>
<dbReference type="PANTHER" id="PTHR22726:SF1">
    <property type="entry name" value="METALLOENDOPEPTIDASE OMA1, MITOCHONDRIAL"/>
    <property type="match status" value="1"/>
</dbReference>
<proteinExistence type="predicted"/>
<evidence type="ECO:0000259" key="9">
    <source>
        <dbReference type="Pfam" id="PF01435"/>
    </source>
</evidence>
<comment type="cofactor">
    <cofactor evidence="1">
        <name>Zn(2+)</name>
        <dbReference type="ChEBI" id="CHEBI:29105"/>
    </cofactor>
</comment>
<accession>A0A6L2R4B2</accession>
<dbReference type="SUPFAM" id="SSF48452">
    <property type="entry name" value="TPR-like"/>
    <property type="match status" value="1"/>
</dbReference>
<keyword evidence="4" id="KW-0378">Hydrolase</keyword>
<evidence type="ECO:0000256" key="6">
    <source>
        <dbReference type="ARBA" id="ARBA00023049"/>
    </source>
</evidence>
<dbReference type="Proteomes" id="UP000505077">
    <property type="component" value="Unassembled WGS sequence"/>
</dbReference>
<evidence type="ECO:0000256" key="4">
    <source>
        <dbReference type="ARBA" id="ARBA00022801"/>
    </source>
</evidence>
<dbReference type="GO" id="GO:0016020">
    <property type="term" value="C:membrane"/>
    <property type="evidence" value="ECO:0007669"/>
    <property type="project" value="TreeGrafter"/>
</dbReference>
<feature type="chain" id="PRO_5026903123" evidence="8">
    <location>
        <begin position="31"/>
        <end position="468"/>
    </location>
</feature>
<feature type="repeat" description="TPR" evidence="7">
    <location>
        <begin position="293"/>
        <end position="326"/>
    </location>
</feature>
<keyword evidence="8" id="KW-0732">Signal</keyword>
<evidence type="ECO:0000256" key="3">
    <source>
        <dbReference type="ARBA" id="ARBA00022723"/>
    </source>
</evidence>
<feature type="signal peptide" evidence="8">
    <location>
        <begin position="1"/>
        <end position="30"/>
    </location>
</feature>
<protein>
    <submittedName>
        <fullName evidence="10">M48 family peptidase</fullName>
    </submittedName>
</protein>
<dbReference type="CDD" id="cd07333">
    <property type="entry name" value="M48C_bepA_like"/>
    <property type="match status" value="1"/>
</dbReference>
<dbReference type="EMBL" id="BLLL01000001">
    <property type="protein sequence ID" value="GFH62407.1"/>
    <property type="molecule type" value="Genomic_DNA"/>
</dbReference>
<evidence type="ECO:0000256" key="5">
    <source>
        <dbReference type="ARBA" id="ARBA00022833"/>
    </source>
</evidence>
<dbReference type="AlphaFoldDB" id="A0A6L2R4B2"/>
<dbReference type="Pfam" id="PF01435">
    <property type="entry name" value="Peptidase_M48"/>
    <property type="match status" value="1"/>
</dbReference>
<comment type="caution">
    <text evidence="10">The sequence shown here is derived from an EMBL/GenBank/DDBJ whole genome shotgun (WGS) entry which is preliminary data.</text>
</comment>
<evidence type="ECO:0000256" key="8">
    <source>
        <dbReference type="SAM" id="SignalP"/>
    </source>
</evidence>